<sequence length="110" mass="11470">MMHASYSYENSHIPAILGLTTMQSTAALRALSADHDASASAISCPGRPPAPPLRPVSASPRSCVLPPGPNRCDTHPLIGTVAVEANSTHPTEKVFCKLHVLNDASTKGAM</sequence>
<organism evidence="2">
    <name type="scientific">Oryza punctata</name>
    <name type="common">Red rice</name>
    <dbReference type="NCBI Taxonomy" id="4537"/>
    <lineage>
        <taxon>Eukaryota</taxon>
        <taxon>Viridiplantae</taxon>
        <taxon>Streptophyta</taxon>
        <taxon>Embryophyta</taxon>
        <taxon>Tracheophyta</taxon>
        <taxon>Spermatophyta</taxon>
        <taxon>Magnoliopsida</taxon>
        <taxon>Liliopsida</taxon>
        <taxon>Poales</taxon>
        <taxon>Poaceae</taxon>
        <taxon>BOP clade</taxon>
        <taxon>Oryzoideae</taxon>
        <taxon>Oryzeae</taxon>
        <taxon>Oryzinae</taxon>
        <taxon>Oryza</taxon>
    </lineage>
</organism>
<name>A0A0E0JZL4_ORYPU</name>
<dbReference type="Gramene" id="OPUNC02G14290.1">
    <property type="protein sequence ID" value="OPUNC02G14290.1"/>
    <property type="gene ID" value="OPUNC02G14290"/>
</dbReference>
<feature type="region of interest" description="Disordered" evidence="1">
    <location>
        <begin position="38"/>
        <end position="61"/>
    </location>
</feature>
<reference evidence="2" key="1">
    <citation type="submission" date="2015-04" db="UniProtKB">
        <authorList>
            <consortium name="EnsemblPlants"/>
        </authorList>
    </citation>
    <scope>IDENTIFICATION</scope>
</reference>
<protein>
    <submittedName>
        <fullName evidence="2">Uncharacterized protein</fullName>
    </submittedName>
</protein>
<dbReference type="HOGENOM" id="CLU_2175106_0_0_1"/>
<dbReference type="EnsemblPlants" id="OPUNC02G14290.1">
    <property type="protein sequence ID" value="OPUNC02G14290.1"/>
    <property type="gene ID" value="OPUNC02G14290"/>
</dbReference>
<proteinExistence type="predicted"/>
<accession>A0A0E0JZL4</accession>
<keyword evidence="3" id="KW-1185">Reference proteome</keyword>
<dbReference type="STRING" id="4537.A0A0E0JZL4"/>
<reference evidence="2" key="2">
    <citation type="submission" date="2018-05" db="EMBL/GenBank/DDBJ databases">
        <title>OpunRS2 (Oryza punctata Reference Sequence Version 2).</title>
        <authorList>
            <person name="Zhang J."/>
            <person name="Kudrna D."/>
            <person name="Lee S."/>
            <person name="Talag J."/>
            <person name="Welchert J."/>
            <person name="Wing R.A."/>
        </authorList>
    </citation>
    <scope>NUCLEOTIDE SEQUENCE [LARGE SCALE GENOMIC DNA]</scope>
</reference>
<evidence type="ECO:0000313" key="2">
    <source>
        <dbReference type="EnsemblPlants" id="OPUNC02G14290.1"/>
    </source>
</evidence>
<dbReference type="AlphaFoldDB" id="A0A0E0JZL4"/>
<evidence type="ECO:0000256" key="1">
    <source>
        <dbReference type="SAM" id="MobiDB-lite"/>
    </source>
</evidence>
<evidence type="ECO:0000313" key="3">
    <source>
        <dbReference type="Proteomes" id="UP000026962"/>
    </source>
</evidence>
<dbReference type="Proteomes" id="UP000026962">
    <property type="component" value="Chromosome 2"/>
</dbReference>